<gene>
    <name evidence="4" type="primary">rsmD</name>
    <name evidence="4" type="ORF">AADG42_12760</name>
</gene>
<protein>
    <submittedName>
        <fullName evidence="4">16S rRNA (Guanine(966)-N(2))-methyltransferase RsmD</fullName>
        <ecNumber evidence="4">2.1.1.171</ecNumber>
    </submittedName>
</protein>
<dbReference type="NCBIfam" id="TIGR00095">
    <property type="entry name" value="16S rRNA (guanine(966)-N(2))-methyltransferase RsmD"/>
    <property type="match status" value="1"/>
</dbReference>
<dbReference type="EC" id="2.1.1.171" evidence="4"/>
<keyword evidence="1 4" id="KW-0489">Methyltransferase</keyword>
<dbReference type="CDD" id="cd02440">
    <property type="entry name" value="AdoMet_MTases"/>
    <property type="match status" value="1"/>
</dbReference>
<accession>A0ABZ3FSI4</accession>
<sequence>MSRIIAGSAKGRRLSTPAHSRTRPTTDRVREALFSALESWFGTDTGLQGLSFLDLYAGSGAVGLEAASRGADPVLLVEADRKTAELIRTNARTTGLRVEVRATRVEQLVAAGGSAFDVVWLDPPYDVRDDAVDDVIAALAAGDWVAGAGLIVLERSSRSPEPVWPAAVVQNWSRRYGETTLYFAELEESR</sequence>
<keyword evidence="2 4" id="KW-0808">Transferase</keyword>
<proteinExistence type="predicted"/>
<reference evidence="4 5" key="1">
    <citation type="submission" date="2024-04" db="EMBL/GenBank/DDBJ databases">
        <title>Isolation of an actinomycete strain from pig manure.</title>
        <authorList>
            <person name="Gong T."/>
            <person name="Yu Z."/>
            <person name="An M."/>
            <person name="Wei C."/>
            <person name="Yang W."/>
            <person name="Liu L."/>
        </authorList>
    </citation>
    <scope>NUCLEOTIDE SEQUENCE [LARGE SCALE GENOMIC DNA]</scope>
    <source>
        <strain evidence="4 5">ZF39</strain>
    </source>
</reference>
<dbReference type="GO" id="GO:0052913">
    <property type="term" value="F:16S rRNA (guanine(966)-N(2))-methyltransferase activity"/>
    <property type="evidence" value="ECO:0007669"/>
    <property type="project" value="UniProtKB-EC"/>
</dbReference>
<evidence type="ECO:0000256" key="2">
    <source>
        <dbReference type="ARBA" id="ARBA00022679"/>
    </source>
</evidence>
<evidence type="ECO:0000256" key="3">
    <source>
        <dbReference type="SAM" id="MobiDB-lite"/>
    </source>
</evidence>
<evidence type="ECO:0000313" key="5">
    <source>
        <dbReference type="Proteomes" id="UP001442841"/>
    </source>
</evidence>
<evidence type="ECO:0000256" key="1">
    <source>
        <dbReference type="ARBA" id="ARBA00022603"/>
    </source>
</evidence>
<dbReference type="InterPro" id="IPR029063">
    <property type="entry name" value="SAM-dependent_MTases_sf"/>
</dbReference>
<dbReference type="Pfam" id="PF03602">
    <property type="entry name" value="Cons_hypoth95"/>
    <property type="match status" value="1"/>
</dbReference>
<dbReference type="EMBL" id="CP154795">
    <property type="protein sequence ID" value="XAN08135.1"/>
    <property type="molecule type" value="Genomic_DNA"/>
</dbReference>
<dbReference type="PANTHER" id="PTHR43542:SF1">
    <property type="entry name" value="METHYLTRANSFERASE"/>
    <property type="match status" value="1"/>
</dbReference>
<dbReference type="InterPro" id="IPR004398">
    <property type="entry name" value="RNA_MeTrfase_RsmD"/>
</dbReference>
<organism evidence="4 5">
    <name type="scientific">Ammonicoccus fulvus</name>
    <dbReference type="NCBI Taxonomy" id="3138240"/>
    <lineage>
        <taxon>Bacteria</taxon>
        <taxon>Bacillati</taxon>
        <taxon>Actinomycetota</taxon>
        <taxon>Actinomycetes</taxon>
        <taxon>Propionibacteriales</taxon>
        <taxon>Propionibacteriaceae</taxon>
        <taxon>Ammonicoccus</taxon>
    </lineage>
</organism>
<dbReference type="RefSeq" id="WP_425309591.1">
    <property type="nucleotide sequence ID" value="NZ_CP154795.1"/>
</dbReference>
<name>A0ABZ3FSI4_9ACTN</name>
<keyword evidence="5" id="KW-1185">Reference proteome</keyword>
<dbReference type="Proteomes" id="UP001442841">
    <property type="component" value="Chromosome"/>
</dbReference>
<dbReference type="SUPFAM" id="SSF53335">
    <property type="entry name" value="S-adenosyl-L-methionine-dependent methyltransferases"/>
    <property type="match status" value="1"/>
</dbReference>
<dbReference type="PANTHER" id="PTHR43542">
    <property type="entry name" value="METHYLTRANSFERASE"/>
    <property type="match status" value="1"/>
</dbReference>
<dbReference type="PIRSF" id="PIRSF004553">
    <property type="entry name" value="CHP00095"/>
    <property type="match status" value="1"/>
</dbReference>
<feature type="region of interest" description="Disordered" evidence="3">
    <location>
        <begin position="1"/>
        <end position="26"/>
    </location>
</feature>
<evidence type="ECO:0000313" key="4">
    <source>
        <dbReference type="EMBL" id="XAN08135.1"/>
    </source>
</evidence>
<dbReference type="Gene3D" id="3.40.50.150">
    <property type="entry name" value="Vaccinia Virus protein VP39"/>
    <property type="match status" value="1"/>
</dbReference>